<sequence>LDEYMHVTEVWDYVPGENSCPFEPKASDWGWFEGRMVALDYSTPAWEADEPISA</sequence>
<gene>
    <name evidence="1" type="ORF">G4V63_00660</name>
</gene>
<accession>A0A7C9RCJ9</accession>
<protein>
    <submittedName>
        <fullName evidence="1">Uncharacterized protein</fullName>
    </submittedName>
</protein>
<dbReference type="AlphaFoldDB" id="A0A7C9RCJ9"/>
<reference evidence="1" key="1">
    <citation type="submission" date="2020-02" db="EMBL/GenBank/DDBJ databases">
        <title>Draft genome sequence of Candidatus Afipia apatlaquensis IBT-C3, a potential strain for decolorization of textile dyes.</title>
        <authorList>
            <person name="Sanchez-Reyes A."/>
            <person name="Breton-Deval L."/>
            <person name="Mangelson H."/>
            <person name="Sanchez-Flores A."/>
        </authorList>
    </citation>
    <scope>NUCLEOTIDE SEQUENCE [LARGE SCALE GENOMIC DNA]</scope>
    <source>
        <strain evidence="1">IBT-C3</strain>
    </source>
</reference>
<organism evidence="1 2">
    <name type="scientific">Candidatus Afipia apatlaquensis</name>
    <dbReference type="NCBI Taxonomy" id="2712852"/>
    <lineage>
        <taxon>Bacteria</taxon>
        <taxon>Pseudomonadati</taxon>
        <taxon>Pseudomonadota</taxon>
        <taxon>Alphaproteobacteria</taxon>
        <taxon>Hyphomicrobiales</taxon>
        <taxon>Nitrobacteraceae</taxon>
        <taxon>Afipia</taxon>
    </lineage>
</organism>
<dbReference type="Proteomes" id="UP000480266">
    <property type="component" value="Unassembled WGS sequence"/>
</dbReference>
<proteinExistence type="predicted"/>
<evidence type="ECO:0000313" key="2">
    <source>
        <dbReference type="Proteomes" id="UP000480266"/>
    </source>
</evidence>
<keyword evidence="2" id="KW-1185">Reference proteome</keyword>
<name>A0A7C9RCJ9_9BRAD</name>
<dbReference type="EMBL" id="JAAMRR010000034">
    <property type="protein sequence ID" value="NGX93798.1"/>
    <property type="molecule type" value="Genomic_DNA"/>
</dbReference>
<evidence type="ECO:0000313" key="1">
    <source>
        <dbReference type="EMBL" id="NGX93798.1"/>
    </source>
</evidence>
<feature type="non-terminal residue" evidence="1">
    <location>
        <position position="1"/>
    </location>
</feature>
<comment type="caution">
    <text evidence="1">The sequence shown here is derived from an EMBL/GenBank/DDBJ whole genome shotgun (WGS) entry which is preliminary data.</text>
</comment>